<accession>A0A5S4F391</accession>
<dbReference type="Pfam" id="PF02113">
    <property type="entry name" value="Peptidase_S13"/>
    <property type="match status" value="2"/>
</dbReference>
<dbReference type="GO" id="GO:0000270">
    <property type="term" value="P:peptidoglycan metabolic process"/>
    <property type="evidence" value="ECO:0007669"/>
    <property type="project" value="TreeGrafter"/>
</dbReference>
<dbReference type="AlphaFoldDB" id="A0A5S4F391"/>
<dbReference type="EC" id="3.4.16.4" evidence="4"/>
<reference evidence="4 5" key="1">
    <citation type="submission" date="2019-05" db="EMBL/GenBank/DDBJ databases">
        <title>Draft genome sequence of Nonomuraea zeae DSM 100528.</title>
        <authorList>
            <person name="Saricaoglu S."/>
            <person name="Isik K."/>
        </authorList>
    </citation>
    <scope>NUCLEOTIDE SEQUENCE [LARGE SCALE GENOMIC DNA]</scope>
    <source>
        <strain evidence="4 5">DSM 100528</strain>
    </source>
</reference>
<comment type="similarity">
    <text evidence="1">Belongs to the peptidase S13 family.</text>
</comment>
<dbReference type="RefSeq" id="WP_138698788.1">
    <property type="nucleotide sequence ID" value="NZ_JBHSAZ010000076.1"/>
</dbReference>
<dbReference type="PANTHER" id="PTHR30023:SF0">
    <property type="entry name" value="PENICILLIN-SENSITIVE CARBOXYPEPTIDASE A"/>
    <property type="match status" value="1"/>
</dbReference>
<dbReference type="InterPro" id="IPR000667">
    <property type="entry name" value="Peptidase_S13"/>
</dbReference>
<name>A0A5S4F391_9ACTN</name>
<keyword evidence="4" id="KW-0121">Carboxypeptidase</keyword>
<gene>
    <name evidence="4" type="primary">dacB</name>
    <name evidence="4" type="ORF">ETD85_60425</name>
</gene>
<protein>
    <submittedName>
        <fullName evidence="4">D-alanyl-D-alanine carboxypeptidase/D-alanyl-D-alanine-endopeptidase</fullName>
        <ecNumber evidence="4">3.4.16.4</ecNumber>
    </submittedName>
</protein>
<dbReference type="InterPro" id="IPR012338">
    <property type="entry name" value="Beta-lactam/transpept-like"/>
</dbReference>
<evidence type="ECO:0000313" key="4">
    <source>
        <dbReference type="EMBL" id="TMR10486.1"/>
    </source>
</evidence>
<dbReference type="NCBIfam" id="TIGR00666">
    <property type="entry name" value="PBP4"/>
    <property type="match status" value="1"/>
</dbReference>
<dbReference type="GO" id="GO:0006508">
    <property type="term" value="P:proteolysis"/>
    <property type="evidence" value="ECO:0007669"/>
    <property type="project" value="InterPro"/>
</dbReference>
<dbReference type="PANTHER" id="PTHR30023">
    <property type="entry name" value="D-ALANYL-D-ALANINE CARBOXYPEPTIDASE"/>
    <property type="match status" value="1"/>
</dbReference>
<evidence type="ECO:0000256" key="3">
    <source>
        <dbReference type="SAM" id="MobiDB-lite"/>
    </source>
</evidence>
<dbReference type="GO" id="GO:0009002">
    <property type="term" value="F:serine-type D-Ala-D-Ala carboxypeptidase activity"/>
    <property type="evidence" value="ECO:0007669"/>
    <property type="project" value="UniProtKB-EC"/>
</dbReference>
<dbReference type="OrthoDB" id="56883at2"/>
<proteinExistence type="inferred from homology"/>
<evidence type="ECO:0000313" key="5">
    <source>
        <dbReference type="Proteomes" id="UP000306628"/>
    </source>
</evidence>
<dbReference type="Proteomes" id="UP000306628">
    <property type="component" value="Unassembled WGS sequence"/>
</dbReference>
<dbReference type="SUPFAM" id="SSF56601">
    <property type="entry name" value="beta-lactamase/transpeptidase-like"/>
    <property type="match status" value="1"/>
</dbReference>
<dbReference type="EMBL" id="VCKX01000522">
    <property type="protein sequence ID" value="TMR10486.1"/>
    <property type="molecule type" value="Genomic_DNA"/>
</dbReference>
<keyword evidence="4" id="KW-0645">Protease</keyword>
<dbReference type="Gene3D" id="3.40.710.10">
    <property type="entry name" value="DD-peptidase/beta-lactamase superfamily"/>
    <property type="match status" value="2"/>
</dbReference>
<dbReference type="PRINTS" id="PR00922">
    <property type="entry name" value="DADACBPTASE3"/>
</dbReference>
<sequence length="473" mass="48343">MARHDRWVMLTTLAVLQVLAIVTGVYAMTTDFSLSALTSGSSPTEPTASPAEGSSPAPVVTSGPVLARLSVKSGDGPLPTKGTLTRLLTSALGDNALGSRVGAVVLDAATGERIFASGADTPMTPASTTKIVICAAALASLGPDTRLSTRVVQGAKPGGIVLVGGGDPFLAGPSARPSYPKQASLATLADRTATTLKAQGVKKVTLSYDTSLFTGSPSAPGWKPNYIPDGEVAPIYALTMDEGRQNPRFHMPRVSNPPQYAATAFAGLLAKRGIAVSGTVRPAKAPAGAAELGKVDSAPLYSLVEHTLTRSDNDLAEALARHVAIKERQEASFAGGSRAVLAVLQRLGAAQGIALSDGSGLSIRNRISPNALAKIIAMAGSDSYPDLHAIASGMPIAGFSGTLGNGRRFTASDSRGQVGLVRAKTGTLNNINTLAGMATTKDGRLVTFAFMADRVPGTAEPVLDRLAAIVARS</sequence>
<keyword evidence="5" id="KW-1185">Reference proteome</keyword>
<keyword evidence="2 4" id="KW-0378">Hydrolase</keyword>
<feature type="region of interest" description="Disordered" evidence="3">
    <location>
        <begin position="37"/>
        <end position="59"/>
    </location>
</feature>
<dbReference type="Gene3D" id="3.50.80.20">
    <property type="entry name" value="D-Ala-D-Ala carboxypeptidase C, peptidase S13"/>
    <property type="match status" value="1"/>
</dbReference>
<organism evidence="4 5">
    <name type="scientific">Nonomuraea zeae</name>
    <dbReference type="NCBI Taxonomy" id="1642303"/>
    <lineage>
        <taxon>Bacteria</taxon>
        <taxon>Bacillati</taxon>
        <taxon>Actinomycetota</taxon>
        <taxon>Actinomycetes</taxon>
        <taxon>Streptosporangiales</taxon>
        <taxon>Streptosporangiaceae</taxon>
        <taxon>Nonomuraea</taxon>
    </lineage>
</organism>
<evidence type="ECO:0000256" key="1">
    <source>
        <dbReference type="ARBA" id="ARBA00006096"/>
    </source>
</evidence>
<comment type="caution">
    <text evidence="4">The sequence shown here is derived from an EMBL/GenBank/DDBJ whole genome shotgun (WGS) entry which is preliminary data.</text>
</comment>
<evidence type="ECO:0000256" key="2">
    <source>
        <dbReference type="ARBA" id="ARBA00022801"/>
    </source>
</evidence>
<feature type="compositionally biased region" description="Polar residues" evidence="3">
    <location>
        <begin position="37"/>
        <end position="47"/>
    </location>
</feature>